<evidence type="ECO:0000256" key="1">
    <source>
        <dbReference type="SAM" id="MobiDB-lite"/>
    </source>
</evidence>
<keyword evidence="5" id="KW-1185">Reference proteome</keyword>
<dbReference type="HOGENOM" id="CLU_161782_2_0_2"/>
<reference evidence="2 5" key="1">
    <citation type="journal article" date="2015" name="ISME J.">
        <title>Elemental sulfur and acetate can support life of a novel strictly anaerobic haloarchaeon.</title>
        <authorList>
            <person name="Sorokin D.Y."/>
            <person name="Kublanov I.V."/>
            <person name="Gavrilov S.N."/>
            <person name="Rojo D."/>
            <person name="Roman P."/>
            <person name="Golyshin P.N."/>
            <person name="Slepak V.Z."/>
            <person name="Smedile F."/>
            <person name="Ferrer M."/>
            <person name="Messina E."/>
            <person name="La Cono V."/>
            <person name="Yakimov M.M."/>
        </authorList>
    </citation>
    <scope>NUCLEOTIDE SEQUENCE [LARGE SCALE GENOMIC DNA]</scope>
    <source>
        <strain evidence="2 5">HSR2</strain>
    </source>
</reference>
<proteinExistence type="predicted"/>
<dbReference type="KEGG" id="hsf:HLASA_0023"/>
<evidence type="ECO:0000313" key="3">
    <source>
        <dbReference type="EMBL" id="ALG80939.1"/>
    </source>
</evidence>
<dbReference type="STRING" id="1604004.HLASA_0023"/>
<name>A0A0F7P761_9EURY</name>
<protein>
    <submittedName>
        <fullName evidence="2">PhiH1 repressor-like protein</fullName>
    </submittedName>
</protein>
<organism evidence="2 5">
    <name type="scientific">Halanaeroarchaeum sulfurireducens</name>
    <dbReference type="NCBI Taxonomy" id="1604004"/>
    <lineage>
        <taxon>Archaea</taxon>
        <taxon>Methanobacteriati</taxon>
        <taxon>Methanobacteriota</taxon>
        <taxon>Stenosarchaea group</taxon>
        <taxon>Halobacteria</taxon>
        <taxon>Halobacteriales</taxon>
        <taxon>Halobacteriaceae</taxon>
        <taxon>Halanaeroarchaeum</taxon>
    </lineage>
</organism>
<reference evidence="4" key="2">
    <citation type="submission" date="2015-05" db="EMBL/GenBank/DDBJ databases">
        <title>Complete genome sequence of Halanaeroarchaeum sulfurireducens type strain M27-SA2, a sulfate-reducer haloarchaeon from marine anoxic lake Medee.</title>
        <authorList>
            <person name="Messina E."/>
            <person name="Kublanov I.V."/>
            <person name="Toshchakov S."/>
            <person name="Arcadi E."/>
            <person name="La Spada G."/>
            <person name="La Cono V."/>
            <person name="Yakimov M.M."/>
        </authorList>
    </citation>
    <scope>NUCLEOTIDE SEQUENCE [LARGE SCALE GENOMIC DNA]</scope>
    <source>
        <strain evidence="4">M27-SA2</strain>
    </source>
</reference>
<evidence type="ECO:0000313" key="5">
    <source>
        <dbReference type="Proteomes" id="UP000069906"/>
    </source>
</evidence>
<evidence type="ECO:0000313" key="2">
    <source>
        <dbReference type="EMBL" id="AKH96537.1"/>
    </source>
</evidence>
<dbReference type="InterPro" id="IPR036388">
    <property type="entry name" value="WH-like_DNA-bd_sf"/>
</dbReference>
<dbReference type="EMBL" id="CP011564">
    <property type="protein sequence ID" value="ALG80939.1"/>
    <property type="molecule type" value="Genomic_DNA"/>
</dbReference>
<dbReference type="KEGG" id="hsu:HLASF_0023"/>
<dbReference type="Proteomes" id="UP000060390">
    <property type="component" value="Chromosome"/>
</dbReference>
<evidence type="ECO:0000313" key="4">
    <source>
        <dbReference type="Proteomes" id="UP000060390"/>
    </source>
</evidence>
<dbReference type="Gene3D" id="1.10.10.10">
    <property type="entry name" value="Winged helix-like DNA-binding domain superfamily/Winged helix DNA-binding domain"/>
    <property type="match status" value="1"/>
</dbReference>
<accession>A0A0F7P761</accession>
<dbReference type="AlphaFoldDB" id="A0A0F7P761"/>
<reference evidence="3 4" key="3">
    <citation type="journal article" date="2016" name="Stand. Genomic Sci.">
        <title>Complete genome sequence of 'Halanaeroarchaeum sulfurireducens' M27-SA2, a sulfur-reducing and acetate-oxidizing haloarchaeon from the deep-sea hypersaline anoxic lake Medee.</title>
        <authorList>
            <person name="Messina E."/>
            <person name="Sorokin D.Y."/>
            <person name="Kublanov I.V."/>
            <person name="Toshchakov S."/>
            <person name="Lopatina A."/>
            <person name="Arcadi E."/>
            <person name="Smedile F."/>
            <person name="La Spada G."/>
            <person name="La Cono V."/>
            <person name="Yakimov M.M."/>
        </authorList>
    </citation>
    <scope>NUCLEOTIDE SEQUENCE [LARGE SCALE GENOMIC DNA]</scope>
    <source>
        <strain evidence="3 4">M27-SA2</strain>
    </source>
</reference>
<feature type="region of interest" description="Disordered" evidence="1">
    <location>
        <begin position="1"/>
        <end position="21"/>
    </location>
</feature>
<dbReference type="EMBL" id="CP008874">
    <property type="protein sequence ID" value="AKH96537.1"/>
    <property type="molecule type" value="Genomic_DNA"/>
</dbReference>
<gene>
    <name evidence="3" type="ORF">HLASA_0023</name>
    <name evidence="2" type="ORF">HLASF_0023</name>
</gene>
<dbReference type="Proteomes" id="UP000069906">
    <property type="component" value="Chromosome"/>
</dbReference>
<sequence length="65" mass="7124">MLEKLRERGNLNPIHSAAGINRDRNDVSSRRSFLVDLGLVENLGHGLYSITEEGEAFLNGDLDAG</sequence>